<dbReference type="InterPro" id="IPR017850">
    <property type="entry name" value="Alkaline_phosphatase_core_sf"/>
</dbReference>
<evidence type="ECO:0000256" key="1">
    <source>
        <dbReference type="SAM" id="SignalP"/>
    </source>
</evidence>
<dbReference type="PANTHER" id="PTHR43108:SF8">
    <property type="entry name" value="SD21168P"/>
    <property type="match status" value="1"/>
</dbReference>
<evidence type="ECO:0000313" key="4">
    <source>
        <dbReference type="Proteomes" id="UP000295198"/>
    </source>
</evidence>
<keyword evidence="4" id="KW-1185">Reference proteome</keyword>
<dbReference type="OrthoDB" id="9777306at2"/>
<gene>
    <name evidence="3" type="ORF">EKO23_01465</name>
</gene>
<dbReference type="PROSITE" id="PS51257">
    <property type="entry name" value="PROKAR_LIPOPROTEIN"/>
    <property type="match status" value="1"/>
</dbReference>
<protein>
    <recommendedName>
        <fullName evidence="2">Sulfatase N-terminal domain-containing protein</fullName>
    </recommendedName>
</protein>
<reference evidence="3 4" key="1">
    <citation type="submission" date="2019-01" db="EMBL/GenBank/DDBJ databases">
        <title>Nocardioides guangzhouensis sp. nov., an actinobacterium isolated from soil.</title>
        <authorList>
            <person name="Fu Y."/>
            <person name="Cai Y."/>
            <person name="Lin Z."/>
            <person name="Chen P."/>
        </authorList>
    </citation>
    <scope>NUCLEOTIDE SEQUENCE [LARGE SCALE GENOMIC DNA]</scope>
    <source>
        <strain evidence="3 4">130</strain>
    </source>
</reference>
<dbReference type="Gene3D" id="3.40.720.10">
    <property type="entry name" value="Alkaline Phosphatase, subunit A"/>
    <property type="match status" value="1"/>
</dbReference>
<dbReference type="AlphaFoldDB" id="A0A4Q4ZM20"/>
<dbReference type="EMBL" id="SDKM01000002">
    <property type="protein sequence ID" value="RYP88586.1"/>
    <property type="molecule type" value="Genomic_DNA"/>
</dbReference>
<comment type="caution">
    <text evidence="3">The sequence shown here is derived from an EMBL/GenBank/DDBJ whole genome shotgun (WGS) entry which is preliminary data.</text>
</comment>
<feature type="chain" id="PRO_5020224094" description="Sulfatase N-terminal domain-containing protein" evidence="1">
    <location>
        <begin position="22"/>
        <end position="587"/>
    </location>
</feature>
<evidence type="ECO:0000313" key="3">
    <source>
        <dbReference type="EMBL" id="RYP88586.1"/>
    </source>
</evidence>
<dbReference type="Proteomes" id="UP000295198">
    <property type="component" value="Unassembled WGS sequence"/>
</dbReference>
<evidence type="ECO:0000259" key="2">
    <source>
        <dbReference type="Pfam" id="PF00884"/>
    </source>
</evidence>
<dbReference type="InterPro" id="IPR000917">
    <property type="entry name" value="Sulfatase_N"/>
</dbReference>
<dbReference type="PANTHER" id="PTHR43108">
    <property type="entry name" value="N-ACETYLGLUCOSAMINE-6-SULFATASE FAMILY MEMBER"/>
    <property type="match status" value="1"/>
</dbReference>
<organism evidence="3 4">
    <name type="scientific">Nocardioides guangzhouensis</name>
    <dbReference type="NCBI Taxonomy" id="2497878"/>
    <lineage>
        <taxon>Bacteria</taxon>
        <taxon>Bacillati</taxon>
        <taxon>Actinomycetota</taxon>
        <taxon>Actinomycetes</taxon>
        <taxon>Propionibacteriales</taxon>
        <taxon>Nocardioidaceae</taxon>
        <taxon>Nocardioides</taxon>
    </lineage>
</organism>
<name>A0A4Q4ZM20_9ACTN</name>
<sequence>MRARVPLTLAMVLVVGATALAACRPGGGEDDSVVVVDRRATRSPDRVIAPGPNDGERPRARRPSIVLVVMDDFSLDLLDTMRSAAAMRRKGASYENAFVVDSLCCVSRTSLLTGQYPFQTGVRTNTGNMPNPYGPIGGWAAFQAYGNAARSFPVRLQRIGYTTGLVGKFINQYRPVGRSLPRVPPGWDDWQVMFGSAYAGWNFQSTRIEDGRVVLVDHPAPPADASDAEKDAAYAGTVTERGALGFIREHRDDKAPYFLEVAPYAPHSMTPGMARTYPGDTLFPPAFRDRPGRGRPEGNCGRIRCDRLRVDRLVGFHDDQSDNMPLRADGSPAPDWRPGIGLGADDAVRSLRGRARMVQSVDRMMARILRAVGPDTFVMLTSDNGFHLGQYGLGRGKSTPYDPDIRVPLLVTGPGVVPGPRTEMTSNIDLASTVEDLAGLRPAPYRAGVSLVPTFTDPGLDRRDHVFVEHTWAPSLGFDPDRWYSGRENDAVPSYVAVRTRHALLVRLDLDDSWEGTDVAWEYYDYRASRFERTNAFADPRHAAEVTRLRHLLARFVWCRDRAARHPRGAALPARCAALGGERLTGS</sequence>
<accession>A0A4Q4ZM20</accession>
<dbReference type="SUPFAM" id="SSF53649">
    <property type="entry name" value="Alkaline phosphatase-like"/>
    <property type="match status" value="1"/>
</dbReference>
<feature type="domain" description="Sulfatase N-terminal" evidence="2">
    <location>
        <begin position="63"/>
        <end position="439"/>
    </location>
</feature>
<dbReference type="Pfam" id="PF00884">
    <property type="entry name" value="Sulfatase"/>
    <property type="match status" value="1"/>
</dbReference>
<feature type="signal peptide" evidence="1">
    <location>
        <begin position="1"/>
        <end position="21"/>
    </location>
</feature>
<keyword evidence="1" id="KW-0732">Signal</keyword>
<proteinExistence type="predicted"/>
<dbReference type="RefSeq" id="WP_134713352.1">
    <property type="nucleotide sequence ID" value="NZ_SDKM01000002.1"/>
</dbReference>